<name>A0A264W1C6_9BACL</name>
<reference evidence="9 10" key="1">
    <citation type="submission" date="2017-07" db="EMBL/GenBank/DDBJ databases">
        <title>Tetzosporium hominis gen.nov. sp.nov.</title>
        <authorList>
            <person name="Tetz G."/>
            <person name="Tetz V."/>
        </authorList>
    </citation>
    <scope>NUCLEOTIDE SEQUENCE [LARGE SCALE GENOMIC DNA]</scope>
    <source>
        <strain evidence="9 10">VT-49</strain>
    </source>
</reference>
<feature type="active site" description="Proton acceptor; specific for (R)-substrate epimerization" evidence="5">
    <location>
        <position position="163"/>
    </location>
</feature>
<dbReference type="FunFam" id="3.30.390.10:FF:000009">
    <property type="entry name" value="Hydrophobic dipeptide epimerase"/>
    <property type="match status" value="1"/>
</dbReference>
<comment type="similarity">
    <text evidence="1 7">Belongs to the mandelate racemase/muconate lactonizing enzyme family.</text>
</comment>
<dbReference type="Gene3D" id="3.20.20.120">
    <property type="entry name" value="Enolase-like C-terminal domain"/>
    <property type="match status" value="1"/>
</dbReference>
<dbReference type="EMBL" id="NOKQ01000342">
    <property type="protein sequence ID" value="OZS76847.1"/>
    <property type="molecule type" value="Genomic_DNA"/>
</dbReference>
<dbReference type="Gene3D" id="3.30.390.10">
    <property type="entry name" value="Enolase-like, N-terminal domain"/>
    <property type="match status" value="1"/>
</dbReference>
<dbReference type="InterPro" id="IPR029065">
    <property type="entry name" value="Enolase_C-like"/>
</dbReference>
<evidence type="ECO:0000313" key="9">
    <source>
        <dbReference type="EMBL" id="OZS76847.1"/>
    </source>
</evidence>
<evidence type="ECO:0000256" key="6">
    <source>
        <dbReference type="PIRSR" id="PIRSR634603-3"/>
    </source>
</evidence>
<keyword evidence="10" id="KW-1185">Reference proteome</keyword>
<dbReference type="CDD" id="cd03319">
    <property type="entry name" value="L-Ala-DL-Glu_epimerase"/>
    <property type="match status" value="1"/>
</dbReference>
<gene>
    <name evidence="9" type="ORF">CF394_14245</name>
</gene>
<dbReference type="SUPFAM" id="SSF51604">
    <property type="entry name" value="Enolase C-terminal domain-like"/>
    <property type="match status" value="1"/>
</dbReference>
<dbReference type="RefSeq" id="WP_094944492.1">
    <property type="nucleotide sequence ID" value="NZ_NOKQ01000342.1"/>
</dbReference>
<dbReference type="Pfam" id="PF13378">
    <property type="entry name" value="MR_MLE_C"/>
    <property type="match status" value="1"/>
</dbReference>
<dbReference type="InterPro" id="IPR013342">
    <property type="entry name" value="Mandelate_racemase_C"/>
</dbReference>
<dbReference type="InterPro" id="IPR013341">
    <property type="entry name" value="Mandelate_racemase_N_dom"/>
</dbReference>
<dbReference type="SFLD" id="SFLDG00180">
    <property type="entry name" value="muconate_cycloisomerase"/>
    <property type="match status" value="1"/>
</dbReference>
<evidence type="ECO:0000256" key="5">
    <source>
        <dbReference type="PIRSR" id="PIRSR634603-1"/>
    </source>
</evidence>
<evidence type="ECO:0000256" key="1">
    <source>
        <dbReference type="ARBA" id="ARBA00008031"/>
    </source>
</evidence>
<dbReference type="SFLD" id="SFLDS00001">
    <property type="entry name" value="Enolase"/>
    <property type="match status" value="1"/>
</dbReference>
<protein>
    <recommendedName>
        <fullName evidence="7">Dipeptide epimerase</fullName>
        <ecNumber evidence="7">5.1.1.-</ecNumber>
    </recommendedName>
</protein>
<feature type="domain" description="Mandelate racemase/muconate lactonizing enzyme C-terminal" evidence="8">
    <location>
        <begin position="142"/>
        <end position="239"/>
    </location>
</feature>
<feature type="binding site" evidence="6">
    <location>
        <position position="218"/>
    </location>
    <ligand>
        <name>Mg(2+)</name>
        <dbReference type="ChEBI" id="CHEBI:18420"/>
    </ligand>
</feature>
<evidence type="ECO:0000256" key="7">
    <source>
        <dbReference type="RuleBase" id="RU366006"/>
    </source>
</evidence>
<feature type="binding site" evidence="6">
    <location>
        <position position="243"/>
    </location>
    <ligand>
        <name>Mg(2+)</name>
        <dbReference type="ChEBI" id="CHEBI:18420"/>
    </ligand>
</feature>
<dbReference type="SUPFAM" id="SSF54826">
    <property type="entry name" value="Enolase N-terminal domain-like"/>
    <property type="match status" value="1"/>
</dbReference>
<comment type="caution">
    <text evidence="9">The sequence shown here is derived from an EMBL/GenBank/DDBJ whole genome shotgun (WGS) entry which is preliminary data.</text>
</comment>
<evidence type="ECO:0000259" key="8">
    <source>
        <dbReference type="SMART" id="SM00922"/>
    </source>
</evidence>
<dbReference type="Proteomes" id="UP000217065">
    <property type="component" value="Unassembled WGS sequence"/>
</dbReference>
<comment type="cofactor">
    <cofactor evidence="6 7">
        <name>Mg(2+)</name>
        <dbReference type="ChEBI" id="CHEBI:18420"/>
    </cofactor>
    <text evidence="6 7">Binds 1 Mg(2+) ion per subunit.</text>
</comment>
<dbReference type="PANTHER" id="PTHR48073:SF2">
    <property type="entry name" value="O-SUCCINYLBENZOATE SYNTHASE"/>
    <property type="match status" value="1"/>
</dbReference>
<dbReference type="SMART" id="SM00922">
    <property type="entry name" value="MR_MLE"/>
    <property type="match status" value="1"/>
</dbReference>
<dbReference type="InterPro" id="IPR036849">
    <property type="entry name" value="Enolase-like_C_sf"/>
</dbReference>
<keyword evidence="3 6" id="KW-0460">Magnesium</keyword>
<evidence type="ECO:0000256" key="4">
    <source>
        <dbReference type="ARBA" id="ARBA00023235"/>
    </source>
</evidence>
<evidence type="ECO:0000256" key="3">
    <source>
        <dbReference type="ARBA" id="ARBA00022842"/>
    </source>
</evidence>
<dbReference type="GO" id="GO:0000287">
    <property type="term" value="F:magnesium ion binding"/>
    <property type="evidence" value="ECO:0007669"/>
    <property type="project" value="UniProtKB-ARBA"/>
</dbReference>
<dbReference type="InterPro" id="IPR034603">
    <property type="entry name" value="Dipeptide_epimerase"/>
</dbReference>
<feature type="binding site" evidence="6">
    <location>
        <position position="191"/>
    </location>
    <ligand>
        <name>Mg(2+)</name>
        <dbReference type="ChEBI" id="CHEBI:18420"/>
    </ligand>
</feature>
<evidence type="ECO:0000256" key="2">
    <source>
        <dbReference type="ARBA" id="ARBA00022723"/>
    </source>
</evidence>
<dbReference type="GO" id="GO:0016855">
    <property type="term" value="F:racemase and epimerase activity, acting on amino acids and derivatives"/>
    <property type="evidence" value="ECO:0007669"/>
    <property type="project" value="UniProtKB-UniRule"/>
</dbReference>
<dbReference type="InterPro" id="IPR029017">
    <property type="entry name" value="Enolase-like_N"/>
</dbReference>
<dbReference type="EC" id="5.1.1.-" evidence="7"/>
<accession>A0A264W1C6</accession>
<keyword evidence="2 6" id="KW-0479">Metal-binding</keyword>
<organism evidence="9 10">
    <name type="scientific">Tetzosporium hominis</name>
    <dbReference type="NCBI Taxonomy" id="2020506"/>
    <lineage>
        <taxon>Bacteria</taxon>
        <taxon>Bacillati</taxon>
        <taxon>Bacillota</taxon>
        <taxon>Bacilli</taxon>
        <taxon>Bacillales</taxon>
        <taxon>Caryophanaceae</taxon>
        <taxon>Tetzosporium</taxon>
    </lineage>
</organism>
<dbReference type="AlphaFoldDB" id="A0A264W1C6"/>
<dbReference type="OrthoDB" id="9775391at2"/>
<sequence length="373" mass="40639">MKITKIDLYAIRLPLITPFVVSYHSYADMPSLIVKITTDEGIVGYGEAVADDHVTGESWESTFALIEHSLAPALIGHNPMHFEALHDLMDSLVYQAPAAKAALDIACFDAVGKKLGVPVYDLIGGRYHERFPITHVLSIGEPTAMAEEARERMEQGYSSFKMKVGRDVLSDVARIRAVREAVGDDIAIRVDVNQGWVNASSTLQAVELMKGLNIDWLEQPVKADDIEGMVEIKAKSTIPLMIDEGMKSKREMRQVIQQGAAHKVNIKLMKCGGIYPAVKLAHMAEMAGLDCQIGSMVESSVGSAAGFHVAFAKKVFSSVELTGPLKFSKDIGNLHYDVPFIALNDQAGLGVDVDESVLEELTVRRTTIGQGDV</sequence>
<feature type="active site" description="Proton acceptor; specific for (S)-substrate epimerization" evidence="5">
    <location>
        <position position="267"/>
    </location>
</feature>
<dbReference type="SFLD" id="SFLDF00009">
    <property type="entry name" value="o-succinylbenzoate_synthase"/>
    <property type="match status" value="1"/>
</dbReference>
<dbReference type="GO" id="GO:0006518">
    <property type="term" value="P:peptide metabolic process"/>
    <property type="evidence" value="ECO:0007669"/>
    <property type="project" value="UniProtKB-ARBA"/>
</dbReference>
<proteinExistence type="inferred from homology"/>
<dbReference type="Pfam" id="PF02746">
    <property type="entry name" value="MR_MLE_N"/>
    <property type="match status" value="1"/>
</dbReference>
<dbReference type="PANTHER" id="PTHR48073">
    <property type="entry name" value="O-SUCCINYLBENZOATE SYNTHASE-RELATED"/>
    <property type="match status" value="1"/>
</dbReference>
<evidence type="ECO:0000313" key="10">
    <source>
        <dbReference type="Proteomes" id="UP000217065"/>
    </source>
</evidence>
<keyword evidence="4 7" id="KW-0413">Isomerase</keyword>